<dbReference type="PROSITE" id="PS50042">
    <property type="entry name" value="CNMP_BINDING_3"/>
    <property type="match status" value="1"/>
</dbReference>
<sequence>MSEKNNFKNLLAKYSNLKEFKTGSELYSYQEKADKIYFILSGLIRIYIKDNEQELEIQRQKNGSFVGVTAFTALNYSSRAAVYLDTKVLEFKVSDLRKIMQKNNSFASKIINSLSQYIEKLENRNKVQLAPISEINKKIETEKEIKKTLAAEKAAAKKKEKFIDQAAAEIRKPADFYLNDHSVYDQKTAKEDQYYLYDKEIECPACSHKMEVKKIRNSRLRIEEIRADLRPLYKNFNLYNYSILSCPSCLFTARRNDFYDFSKSRKKKIKNNFKKIISEDLGSDFKIEYNDLRTINQVLDAHYLALKLYDFTDYHADKKAFLWRELSWIYEDLEEDELSEKASLKALKNLEEFYFKEDTKSTKKESDNITLLLAVLYHKHNQRDKALPLLDELIRDNRVSLRQRNKAKDLFLEIREANRNR</sequence>
<evidence type="ECO:0000256" key="1">
    <source>
        <dbReference type="SAM" id="Coils"/>
    </source>
</evidence>
<organism evidence="3 4">
    <name type="scientific">Halanaerobium saccharolyticum</name>
    <dbReference type="NCBI Taxonomy" id="43595"/>
    <lineage>
        <taxon>Bacteria</taxon>
        <taxon>Bacillati</taxon>
        <taxon>Bacillota</taxon>
        <taxon>Clostridia</taxon>
        <taxon>Halanaerobiales</taxon>
        <taxon>Halanaerobiaceae</taxon>
        <taxon>Halanaerobium</taxon>
    </lineage>
</organism>
<dbReference type="InterPro" id="IPR000595">
    <property type="entry name" value="cNMP-bd_dom"/>
</dbReference>
<dbReference type="Pfam" id="PF09986">
    <property type="entry name" value="DUF2225"/>
    <property type="match status" value="1"/>
</dbReference>
<keyword evidence="1" id="KW-0175">Coiled coil</keyword>
<dbReference type="OrthoDB" id="9780343at2"/>
<feature type="domain" description="Cyclic nucleotide-binding" evidence="2">
    <location>
        <begin position="18"/>
        <end position="81"/>
    </location>
</feature>
<comment type="caution">
    <text evidence="3">The sequence shown here is derived from an EMBL/GenBank/DDBJ whole genome shotgun (WGS) entry which is preliminary data.</text>
</comment>
<dbReference type="InterPro" id="IPR014710">
    <property type="entry name" value="RmlC-like_jellyroll"/>
</dbReference>
<feature type="coiled-coil region" evidence="1">
    <location>
        <begin position="132"/>
        <end position="159"/>
    </location>
</feature>
<evidence type="ECO:0000313" key="4">
    <source>
        <dbReference type="Proteomes" id="UP000294697"/>
    </source>
</evidence>
<name>A0A4R7YRX6_9FIRM</name>
<dbReference type="RefSeq" id="WP_111573179.1">
    <property type="nucleotide sequence ID" value="NZ_QLME01000027.1"/>
</dbReference>
<evidence type="ECO:0000259" key="2">
    <source>
        <dbReference type="PROSITE" id="PS50042"/>
    </source>
</evidence>
<accession>A0A4R7YRX6</accession>
<dbReference type="InterPro" id="IPR018708">
    <property type="entry name" value="DUF2225"/>
</dbReference>
<gene>
    <name evidence="3" type="ORF">C8C77_13022</name>
</gene>
<dbReference type="EMBL" id="SODA01000030">
    <property type="protein sequence ID" value="TDV99705.1"/>
    <property type="molecule type" value="Genomic_DNA"/>
</dbReference>
<dbReference type="SUPFAM" id="SSF51206">
    <property type="entry name" value="cAMP-binding domain-like"/>
    <property type="match status" value="1"/>
</dbReference>
<dbReference type="CDD" id="cd00038">
    <property type="entry name" value="CAP_ED"/>
    <property type="match status" value="1"/>
</dbReference>
<proteinExistence type="predicted"/>
<reference evidence="3 4" key="1">
    <citation type="submission" date="2019-03" db="EMBL/GenBank/DDBJ databases">
        <title>Subsurface microbial communities from deep shales in Ohio and West Virginia, USA.</title>
        <authorList>
            <person name="Wrighton K."/>
        </authorList>
    </citation>
    <scope>NUCLEOTIDE SEQUENCE [LARGE SCALE GENOMIC DNA]</scope>
    <source>
        <strain evidence="3 4">MSL9.2</strain>
    </source>
</reference>
<dbReference type="Gene3D" id="2.60.120.10">
    <property type="entry name" value="Jelly Rolls"/>
    <property type="match status" value="1"/>
</dbReference>
<dbReference type="Proteomes" id="UP000294697">
    <property type="component" value="Unassembled WGS sequence"/>
</dbReference>
<evidence type="ECO:0000313" key="3">
    <source>
        <dbReference type="EMBL" id="TDV99705.1"/>
    </source>
</evidence>
<dbReference type="AlphaFoldDB" id="A0A4R7YRX6"/>
<protein>
    <recommendedName>
        <fullName evidence="2">Cyclic nucleotide-binding domain-containing protein</fullName>
    </recommendedName>
</protein>
<dbReference type="InterPro" id="IPR018490">
    <property type="entry name" value="cNMP-bd_dom_sf"/>
</dbReference>
<dbReference type="Pfam" id="PF00027">
    <property type="entry name" value="cNMP_binding"/>
    <property type="match status" value="1"/>
</dbReference>